<dbReference type="EMBL" id="BAABRT010000001">
    <property type="protein sequence ID" value="GAA5523563.1"/>
    <property type="molecule type" value="Genomic_DNA"/>
</dbReference>
<keyword evidence="1" id="KW-0678">Repressor</keyword>
<dbReference type="SUPFAM" id="SSF46689">
    <property type="entry name" value="Homeodomain-like"/>
    <property type="match status" value="1"/>
</dbReference>
<dbReference type="PANTHER" id="PTHR30055:SF240">
    <property type="entry name" value="HTH-TYPE TRANSCRIPTIONAL REGULATOR ACRR"/>
    <property type="match status" value="1"/>
</dbReference>
<dbReference type="Proteomes" id="UP001408594">
    <property type="component" value="Unassembled WGS sequence"/>
</dbReference>
<dbReference type="InterPro" id="IPR050109">
    <property type="entry name" value="HTH-type_TetR-like_transc_reg"/>
</dbReference>
<keyword evidence="8" id="KW-1185">Reference proteome</keyword>
<dbReference type="InterPro" id="IPR036271">
    <property type="entry name" value="Tet_transcr_reg_TetR-rel_C_sf"/>
</dbReference>
<reference evidence="7 8" key="1">
    <citation type="submission" date="2024-02" db="EMBL/GenBank/DDBJ databases">
        <title>Microbulbifer aestuariivivens NBRC 112533.</title>
        <authorList>
            <person name="Ichikawa N."/>
            <person name="Katano-Makiyama Y."/>
            <person name="Hidaka K."/>
        </authorList>
    </citation>
    <scope>NUCLEOTIDE SEQUENCE [LARGE SCALE GENOMIC DNA]</scope>
    <source>
        <strain evidence="7 8">NBRC 112533</strain>
    </source>
</reference>
<dbReference type="InterPro" id="IPR009057">
    <property type="entry name" value="Homeodomain-like_sf"/>
</dbReference>
<name>A0ABP9WK32_9GAMM</name>
<evidence type="ECO:0000313" key="7">
    <source>
        <dbReference type="EMBL" id="GAA5523563.1"/>
    </source>
</evidence>
<keyword evidence="3 5" id="KW-0238">DNA-binding</keyword>
<evidence type="ECO:0000256" key="5">
    <source>
        <dbReference type="PROSITE-ProRule" id="PRU00335"/>
    </source>
</evidence>
<dbReference type="PROSITE" id="PS50977">
    <property type="entry name" value="HTH_TETR_2"/>
    <property type="match status" value="1"/>
</dbReference>
<dbReference type="Pfam" id="PF08361">
    <property type="entry name" value="TetR_C_2"/>
    <property type="match status" value="1"/>
</dbReference>
<dbReference type="Gene3D" id="1.10.357.10">
    <property type="entry name" value="Tetracycline Repressor, domain 2"/>
    <property type="match status" value="1"/>
</dbReference>
<accession>A0ABP9WK32</accession>
<proteinExistence type="predicted"/>
<dbReference type="InterPro" id="IPR023772">
    <property type="entry name" value="DNA-bd_HTH_TetR-type_CS"/>
</dbReference>
<keyword evidence="4" id="KW-0804">Transcription</keyword>
<dbReference type="PRINTS" id="PR00455">
    <property type="entry name" value="HTHTETR"/>
</dbReference>
<sequence length="217" mass="24621">MVRRRKEDALETRERILDAAITVFHQQGVARPSLTEVAELAGVTRGAIYGHFRNKADLFNALAERVQLPGEQLCEGAGASDDPCLNPLGILRTRWLWLFQEVASNRQWQQILDIIMHRCELVTESGEIRQRMLDCRQDAVARMRQLLSDAVAREQLPADLDVHLAATILHGAFLGLLDDWLLQPDERDLAQLGERCMDTLIEMLMYSPSLRLPKVAQ</sequence>
<evidence type="ECO:0000313" key="8">
    <source>
        <dbReference type="Proteomes" id="UP001408594"/>
    </source>
</evidence>
<dbReference type="PROSITE" id="PS01081">
    <property type="entry name" value="HTH_TETR_1"/>
    <property type="match status" value="1"/>
</dbReference>
<feature type="domain" description="HTH tetR-type" evidence="6">
    <location>
        <begin position="10"/>
        <end position="70"/>
    </location>
</feature>
<dbReference type="SUPFAM" id="SSF48498">
    <property type="entry name" value="Tetracyclin repressor-like, C-terminal domain"/>
    <property type="match status" value="1"/>
</dbReference>
<gene>
    <name evidence="7" type="primary">ttgR</name>
    <name evidence="7" type="ORF">Maes01_00111</name>
</gene>
<dbReference type="InterPro" id="IPR001647">
    <property type="entry name" value="HTH_TetR"/>
</dbReference>
<dbReference type="InterPro" id="IPR013572">
    <property type="entry name" value="Tscrpt_reg_MAATS_C"/>
</dbReference>
<protein>
    <submittedName>
        <fullName evidence="7">HTH-type transcriptional regulator TtgR</fullName>
    </submittedName>
</protein>
<evidence type="ECO:0000256" key="3">
    <source>
        <dbReference type="ARBA" id="ARBA00023125"/>
    </source>
</evidence>
<evidence type="ECO:0000256" key="2">
    <source>
        <dbReference type="ARBA" id="ARBA00023015"/>
    </source>
</evidence>
<organism evidence="7 8">
    <name type="scientific">Microbulbifer aestuariivivens</name>
    <dbReference type="NCBI Taxonomy" id="1908308"/>
    <lineage>
        <taxon>Bacteria</taxon>
        <taxon>Pseudomonadati</taxon>
        <taxon>Pseudomonadota</taxon>
        <taxon>Gammaproteobacteria</taxon>
        <taxon>Cellvibrionales</taxon>
        <taxon>Microbulbiferaceae</taxon>
        <taxon>Microbulbifer</taxon>
    </lineage>
</organism>
<evidence type="ECO:0000259" key="6">
    <source>
        <dbReference type="PROSITE" id="PS50977"/>
    </source>
</evidence>
<feature type="DNA-binding region" description="H-T-H motif" evidence="5">
    <location>
        <begin position="33"/>
        <end position="52"/>
    </location>
</feature>
<comment type="caution">
    <text evidence="7">The sequence shown here is derived from an EMBL/GenBank/DDBJ whole genome shotgun (WGS) entry which is preliminary data.</text>
</comment>
<evidence type="ECO:0000256" key="4">
    <source>
        <dbReference type="ARBA" id="ARBA00023163"/>
    </source>
</evidence>
<dbReference type="Pfam" id="PF00440">
    <property type="entry name" value="TetR_N"/>
    <property type="match status" value="1"/>
</dbReference>
<keyword evidence="2" id="KW-0805">Transcription regulation</keyword>
<evidence type="ECO:0000256" key="1">
    <source>
        <dbReference type="ARBA" id="ARBA00022491"/>
    </source>
</evidence>
<dbReference type="PANTHER" id="PTHR30055">
    <property type="entry name" value="HTH-TYPE TRANSCRIPTIONAL REGULATOR RUTR"/>
    <property type="match status" value="1"/>
</dbReference>